<dbReference type="EMBL" id="CACRXK020030491">
    <property type="protein sequence ID" value="CAB4042620.1"/>
    <property type="molecule type" value="Genomic_DNA"/>
</dbReference>
<dbReference type="Proteomes" id="UP001152795">
    <property type="component" value="Unassembled WGS sequence"/>
</dbReference>
<evidence type="ECO:0000313" key="2">
    <source>
        <dbReference type="Proteomes" id="UP001152795"/>
    </source>
</evidence>
<reference evidence="1" key="1">
    <citation type="submission" date="2020-04" db="EMBL/GenBank/DDBJ databases">
        <authorList>
            <person name="Alioto T."/>
            <person name="Alioto T."/>
            <person name="Gomez Garrido J."/>
        </authorList>
    </citation>
    <scope>NUCLEOTIDE SEQUENCE</scope>
    <source>
        <strain evidence="1">A484AB</strain>
    </source>
</reference>
<name>A0A6S7KKD8_PARCT</name>
<evidence type="ECO:0000313" key="1">
    <source>
        <dbReference type="EMBL" id="CAB4042620.1"/>
    </source>
</evidence>
<organism evidence="1 2">
    <name type="scientific">Paramuricea clavata</name>
    <name type="common">Red gorgonian</name>
    <name type="synonym">Violescent sea-whip</name>
    <dbReference type="NCBI Taxonomy" id="317549"/>
    <lineage>
        <taxon>Eukaryota</taxon>
        <taxon>Metazoa</taxon>
        <taxon>Cnidaria</taxon>
        <taxon>Anthozoa</taxon>
        <taxon>Octocorallia</taxon>
        <taxon>Malacalcyonacea</taxon>
        <taxon>Plexauridae</taxon>
        <taxon>Paramuricea</taxon>
    </lineage>
</organism>
<keyword evidence="2" id="KW-1185">Reference proteome</keyword>
<sequence>SAQKCNVCAYRTTQPKEQQKCTSATVTCPSGTSYCFTSSVTFQNDTIAVERNCGNADICSDNACGRLSAAWNLKSCAISCYNTNSATGVMVTKFTLSLMVIV</sequence>
<dbReference type="OrthoDB" id="10568324at2759"/>
<gene>
    <name evidence="1" type="ORF">PACLA_8A026750</name>
</gene>
<dbReference type="AlphaFoldDB" id="A0A6S7KKD8"/>
<protein>
    <recommendedName>
        <fullName evidence="3">UPAR/Ly6 domain-containing protein</fullName>
    </recommendedName>
</protein>
<accession>A0A6S7KKD8</accession>
<comment type="caution">
    <text evidence="1">The sequence shown here is derived from an EMBL/GenBank/DDBJ whole genome shotgun (WGS) entry which is preliminary data.</text>
</comment>
<feature type="non-terminal residue" evidence="1">
    <location>
        <position position="102"/>
    </location>
</feature>
<proteinExistence type="predicted"/>
<evidence type="ECO:0008006" key="3">
    <source>
        <dbReference type="Google" id="ProtNLM"/>
    </source>
</evidence>
<feature type="non-terminal residue" evidence="1">
    <location>
        <position position="1"/>
    </location>
</feature>